<dbReference type="InterPro" id="IPR045621">
    <property type="entry name" value="BPD_transp_1_N"/>
</dbReference>
<dbReference type="PROSITE" id="PS50928">
    <property type="entry name" value="ABC_TM1"/>
    <property type="match status" value="1"/>
</dbReference>
<keyword evidence="2 7" id="KW-0813">Transport</keyword>
<dbReference type="EMBL" id="JBHTCH010000025">
    <property type="protein sequence ID" value="MFC7362440.1"/>
    <property type="molecule type" value="Genomic_DNA"/>
</dbReference>
<reference evidence="11" key="1">
    <citation type="journal article" date="2019" name="Int. J. Syst. Evol. Microbiol.">
        <title>The Global Catalogue of Microorganisms (GCM) 10K type strain sequencing project: providing services to taxonomists for standard genome sequencing and annotation.</title>
        <authorList>
            <consortium name="The Broad Institute Genomics Platform"/>
            <consortium name="The Broad Institute Genome Sequencing Center for Infectious Disease"/>
            <person name="Wu L."/>
            <person name="Ma J."/>
        </authorList>
    </citation>
    <scope>NUCLEOTIDE SEQUENCE [LARGE SCALE GENOMIC DNA]</scope>
    <source>
        <strain evidence="11">FCH27</strain>
    </source>
</reference>
<dbReference type="SUPFAM" id="SSF161098">
    <property type="entry name" value="MetI-like"/>
    <property type="match status" value="1"/>
</dbReference>
<feature type="transmembrane region" description="Helical" evidence="7">
    <location>
        <begin position="136"/>
        <end position="158"/>
    </location>
</feature>
<sequence length="346" mass="37610">MSTRNETILNAESGPTQSAPTPGARRSAAAARASGWVDLSTVRWALGRIVFGFAAVIIVMSAVFFVTRSTSDPARKMLPLGSSQEQIDALNARLGLDDPLWMQYEHFLSDMFHLDFGRSIWEGRPALEVVVDRLPVTFTLVGLALLISIVVFVPLGVIASLRPGSLTDRLVTALSLAGLSAPQFWLGAMLVLVFAVELDWFPTSGSGSMIYAVLPAVTLAFTMGGRLAQVTRTSFLDQAGSPYVTMARAKGLSTFYILRRHVLRNALLPILTIASWDTARAITGHAVVVEVVFAWPGFGRLVIESVQRQDFPVIQACVFIGAVLIVVINVVTDVLNRIIEPRMESR</sequence>
<feature type="transmembrane region" description="Helical" evidence="7">
    <location>
        <begin position="266"/>
        <end position="293"/>
    </location>
</feature>
<evidence type="ECO:0000313" key="11">
    <source>
        <dbReference type="Proteomes" id="UP001596524"/>
    </source>
</evidence>
<feature type="compositionally biased region" description="Polar residues" evidence="8">
    <location>
        <begin position="1"/>
        <end position="20"/>
    </location>
</feature>
<name>A0ABW2N942_9ACTN</name>
<dbReference type="PANTHER" id="PTHR43163:SF6">
    <property type="entry name" value="DIPEPTIDE TRANSPORT SYSTEM PERMEASE PROTEIN DPPB-RELATED"/>
    <property type="match status" value="1"/>
</dbReference>
<feature type="transmembrane region" description="Helical" evidence="7">
    <location>
        <begin position="170"/>
        <end position="196"/>
    </location>
</feature>
<dbReference type="Pfam" id="PF19300">
    <property type="entry name" value="BPD_transp_1_N"/>
    <property type="match status" value="1"/>
</dbReference>
<feature type="region of interest" description="Disordered" evidence="8">
    <location>
        <begin position="1"/>
        <end position="25"/>
    </location>
</feature>
<evidence type="ECO:0000256" key="3">
    <source>
        <dbReference type="ARBA" id="ARBA00022475"/>
    </source>
</evidence>
<evidence type="ECO:0000256" key="4">
    <source>
        <dbReference type="ARBA" id="ARBA00022692"/>
    </source>
</evidence>
<evidence type="ECO:0000256" key="7">
    <source>
        <dbReference type="RuleBase" id="RU363032"/>
    </source>
</evidence>
<evidence type="ECO:0000313" key="10">
    <source>
        <dbReference type="EMBL" id="MFC7362440.1"/>
    </source>
</evidence>
<evidence type="ECO:0000259" key="9">
    <source>
        <dbReference type="PROSITE" id="PS50928"/>
    </source>
</evidence>
<proteinExistence type="inferred from homology"/>
<evidence type="ECO:0000256" key="5">
    <source>
        <dbReference type="ARBA" id="ARBA00022989"/>
    </source>
</evidence>
<organism evidence="10 11">
    <name type="scientific">Nocardioides astragali</name>
    <dbReference type="NCBI Taxonomy" id="1776736"/>
    <lineage>
        <taxon>Bacteria</taxon>
        <taxon>Bacillati</taxon>
        <taxon>Actinomycetota</taxon>
        <taxon>Actinomycetes</taxon>
        <taxon>Propionibacteriales</taxon>
        <taxon>Nocardioidaceae</taxon>
        <taxon>Nocardioides</taxon>
    </lineage>
</organism>
<dbReference type="Proteomes" id="UP001596524">
    <property type="component" value="Unassembled WGS sequence"/>
</dbReference>
<evidence type="ECO:0000256" key="1">
    <source>
        <dbReference type="ARBA" id="ARBA00004651"/>
    </source>
</evidence>
<evidence type="ECO:0000256" key="6">
    <source>
        <dbReference type="ARBA" id="ARBA00023136"/>
    </source>
</evidence>
<keyword evidence="6 7" id="KW-0472">Membrane</keyword>
<dbReference type="PANTHER" id="PTHR43163">
    <property type="entry name" value="DIPEPTIDE TRANSPORT SYSTEM PERMEASE PROTEIN DPPB-RELATED"/>
    <property type="match status" value="1"/>
</dbReference>
<keyword evidence="4 7" id="KW-0812">Transmembrane</keyword>
<dbReference type="CDD" id="cd06261">
    <property type="entry name" value="TM_PBP2"/>
    <property type="match status" value="1"/>
</dbReference>
<comment type="similarity">
    <text evidence="7">Belongs to the binding-protein-dependent transport system permease family.</text>
</comment>
<dbReference type="Gene3D" id="1.10.3720.10">
    <property type="entry name" value="MetI-like"/>
    <property type="match status" value="1"/>
</dbReference>
<feature type="transmembrane region" description="Helical" evidence="7">
    <location>
        <begin position="49"/>
        <end position="67"/>
    </location>
</feature>
<evidence type="ECO:0000256" key="2">
    <source>
        <dbReference type="ARBA" id="ARBA00022448"/>
    </source>
</evidence>
<keyword evidence="5 7" id="KW-1133">Transmembrane helix</keyword>
<keyword evidence="3" id="KW-1003">Cell membrane</keyword>
<feature type="transmembrane region" description="Helical" evidence="7">
    <location>
        <begin position="313"/>
        <end position="336"/>
    </location>
</feature>
<evidence type="ECO:0000256" key="8">
    <source>
        <dbReference type="SAM" id="MobiDB-lite"/>
    </source>
</evidence>
<feature type="transmembrane region" description="Helical" evidence="7">
    <location>
        <begin position="208"/>
        <end position="228"/>
    </location>
</feature>
<dbReference type="RefSeq" id="WP_255889133.1">
    <property type="nucleotide sequence ID" value="NZ_JAFMZM010000001.1"/>
</dbReference>
<feature type="domain" description="ABC transmembrane type-1" evidence="9">
    <location>
        <begin position="134"/>
        <end position="332"/>
    </location>
</feature>
<dbReference type="InterPro" id="IPR000515">
    <property type="entry name" value="MetI-like"/>
</dbReference>
<protein>
    <submittedName>
        <fullName evidence="10">ABC transporter permease</fullName>
    </submittedName>
</protein>
<comment type="caution">
    <text evidence="10">The sequence shown here is derived from an EMBL/GenBank/DDBJ whole genome shotgun (WGS) entry which is preliminary data.</text>
</comment>
<accession>A0ABW2N942</accession>
<gene>
    <name evidence="10" type="ORF">ACFQO6_19380</name>
</gene>
<comment type="subcellular location">
    <subcellularLocation>
        <location evidence="1 7">Cell membrane</location>
        <topology evidence="1 7">Multi-pass membrane protein</topology>
    </subcellularLocation>
</comment>
<dbReference type="InterPro" id="IPR035906">
    <property type="entry name" value="MetI-like_sf"/>
</dbReference>
<keyword evidence="11" id="KW-1185">Reference proteome</keyword>
<dbReference type="Pfam" id="PF00528">
    <property type="entry name" value="BPD_transp_1"/>
    <property type="match status" value="1"/>
</dbReference>